<comment type="caution">
    <text evidence="2">The sequence shown here is derived from an EMBL/GenBank/DDBJ whole genome shotgun (WGS) entry which is preliminary data.</text>
</comment>
<keyword evidence="1" id="KW-0472">Membrane</keyword>
<evidence type="ECO:0000313" key="3">
    <source>
        <dbReference type="Proteomes" id="UP000187209"/>
    </source>
</evidence>
<dbReference type="AlphaFoldDB" id="A0A1R2C2G1"/>
<feature type="transmembrane region" description="Helical" evidence="1">
    <location>
        <begin position="219"/>
        <end position="238"/>
    </location>
</feature>
<keyword evidence="1" id="KW-1133">Transmembrane helix</keyword>
<dbReference type="EMBL" id="MPUH01000314">
    <property type="protein sequence ID" value="OMJ83125.1"/>
    <property type="molecule type" value="Genomic_DNA"/>
</dbReference>
<keyword evidence="1" id="KW-0812">Transmembrane</keyword>
<keyword evidence="3" id="KW-1185">Reference proteome</keyword>
<organism evidence="2 3">
    <name type="scientific">Stentor coeruleus</name>
    <dbReference type="NCBI Taxonomy" id="5963"/>
    <lineage>
        <taxon>Eukaryota</taxon>
        <taxon>Sar</taxon>
        <taxon>Alveolata</taxon>
        <taxon>Ciliophora</taxon>
        <taxon>Postciliodesmatophora</taxon>
        <taxon>Heterotrichea</taxon>
        <taxon>Heterotrichida</taxon>
        <taxon>Stentoridae</taxon>
        <taxon>Stentor</taxon>
    </lineage>
</organism>
<proteinExistence type="predicted"/>
<feature type="transmembrane region" description="Helical" evidence="1">
    <location>
        <begin position="128"/>
        <end position="149"/>
    </location>
</feature>
<feature type="transmembrane region" description="Helical" evidence="1">
    <location>
        <begin position="175"/>
        <end position="199"/>
    </location>
</feature>
<evidence type="ECO:0000313" key="2">
    <source>
        <dbReference type="EMBL" id="OMJ83125.1"/>
    </source>
</evidence>
<gene>
    <name evidence="2" type="ORF">SteCoe_15977</name>
</gene>
<name>A0A1R2C2G1_9CILI</name>
<sequence length="266" mass="31443">MILLAKSNDSTEKKITEENKEDIKKQVINKEINKENDDSLDEIEKEALAKMSAKYSEEPKGFAIVFQKHKLLSIFYYYNPFQRRLTRATMLFLVFLGQMFFIGLFYQDDKNSAIGFYDKILEYSLRDFLVMLYSNIIMLIIEVISLFLLKEKEINKKMTLQEAEKIAKRNKYFRAAGLGFSWIAMGYFSWSISMFALHFSEGTSHIWLFNTGVSFIFDLLFTSIIKLMLYAFVIAKIIEYFKKRKLQKELEMRESYDPEDASENRI</sequence>
<protein>
    <submittedName>
        <fullName evidence="2">Uncharacterized protein</fullName>
    </submittedName>
</protein>
<evidence type="ECO:0000256" key="1">
    <source>
        <dbReference type="SAM" id="Phobius"/>
    </source>
</evidence>
<reference evidence="2 3" key="1">
    <citation type="submission" date="2016-11" db="EMBL/GenBank/DDBJ databases">
        <title>The macronuclear genome of Stentor coeruleus: a giant cell with tiny introns.</title>
        <authorList>
            <person name="Slabodnick M."/>
            <person name="Ruby J.G."/>
            <person name="Reiff S.B."/>
            <person name="Swart E.C."/>
            <person name="Gosai S."/>
            <person name="Prabakaran S."/>
            <person name="Witkowska E."/>
            <person name="Larue G.E."/>
            <person name="Fisher S."/>
            <person name="Freeman R.M."/>
            <person name="Gunawardena J."/>
            <person name="Chu W."/>
            <person name="Stover N.A."/>
            <person name="Gregory B.D."/>
            <person name="Nowacki M."/>
            <person name="Derisi J."/>
            <person name="Roy S.W."/>
            <person name="Marshall W.F."/>
            <person name="Sood P."/>
        </authorList>
    </citation>
    <scope>NUCLEOTIDE SEQUENCE [LARGE SCALE GENOMIC DNA]</scope>
    <source>
        <strain evidence="2">WM001</strain>
    </source>
</reference>
<dbReference type="Proteomes" id="UP000187209">
    <property type="component" value="Unassembled WGS sequence"/>
</dbReference>
<accession>A0A1R2C2G1</accession>
<feature type="transmembrane region" description="Helical" evidence="1">
    <location>
        <begin position="88"/>
        <end position="108"/>
    </location>
</feature>